<dbReference type="EMBL" id="JAQQKV010000001">
    <property type="protein sequence ID" value="MDC7676050.1"/>
    <property type="molecule type" value="Genomic_DNA"/>
</dbReference>
<reference evidence="2 3" key="1">
    <citation type="submission" date="2023-01" db="EMBL/GenBank/DDBJ databases">
        <title>Novel species of the genus Asticcacaulis isolated from rivers.</title>
        <authorList>
            <person name="Lu H."/>
        </authorList>
    </citation>
    <scope>NUCLEOTIDE SEQUENCE [LARGE SCALE GENOMIC DNA]</scope>
    <source>
        <strain evidence="2 3">LKC15W</strain>
    </source>
</reference>
<dbReference type="CDD" id="cd14789">
    <property type="entry name" value="Tiki"/>
    <property type="match status" value="1"/>
</dbReference>
<dbReference type="Proteomes" id="UP001218579">
    <property type="component" value="Unassembled WGS sequence"/>
</dbReference>
<organism evidence="2 3">
    <name type="scientific">Asticcacaulis machinosus</name>
    <dbReference type="NCBI Taxonomy" id="2984211"/>
    <lineage>
        <taxon>Bacteria</taxon>
        <taxon>Pseudomonadati</taxon>
        <taxon>Pseudomonadota</taxon>
        <taxon>Alphaproteobacteria</taxon>
        <taxon>Caulobacterales</taxon>
        <taxon>Caulobacteraceae</taxon>
        <taxon>Asticcacaulis</taxon>
    </lineage>
</organism>
<proteinExistence type="predicted"/>
<evidence type="ECO:0000313" key="3">
    <source>
        <dbReference type="Proteomes" id="UP001218579"/>
    </source>
</evidence>
<feature type="signal peptide" evidence="1">
    <location>
        <begin position="1"/>
        <end position="26"/>
    </location>
</feature>
<sequence>MLKSFKAMFKVLVVAGVALLPLTAQAQTAKAGAPLMWVVKDADSTVYLLGSIHLLKPDMQWQDARIKTAMANSREMWLEIANLDDQAAAGSAFLKHAINPKGNLTEGMSEADIAKLNAALDRHGLPMTQARNLKPWAVGLLITVKSMMASGFDPNSGVDKTLLDQAKAAGKPVKGFETIEQQMGFFGSFDDETSRQFLIDVLNQEEEGKALLETMLTAWHTGDEATLEKIFTEEMMVKTPKLYDVLLKGRNQNWVPQIEQILAGSGTSLVVVGTGHLVGPDGVPTLLKAKGIKVDALK</sequence>
<dbReference type="InterPro" id="IPR002816">
    <property type="entry name" value="TraB/PrgY/GumN_fam"/>
</dbReference>
<evidence type="ECO:0000313" key="2">
    <source>
        <dbReference type="EMBL" id="MDC7676050.1"/>
    </source>
</evidence>
<dbReference type="Pfam" id="PF01963">
    <property type="entry name" value="TraB_PrgY_gumN"/>
    <property type="match status" value="1"/>
</dbReference>
<dbReference type="PANTHER" id="PTHR40590">
    <property type="entry name" value="CYTOPLASMIC PROTEIN-RELATED"/>
    <property type="match status" value="1"/>
</dbReference>
<comment type="caution">
    <text evidence="2">The sequence shown here is derived from an EMBL/GenBank/DDBJ whole genome shotgun (WGS) entry which is preliminary data.</text>
</comment>
<keyword evidence="1" id="KW-0732">Signal</keyword>
<accession>A0ABT5HII8</accession>
<protein>
    <submittedName>
        <fullName evidence="2">TraB/GumN family protein</fullName>
    </submittedName>
</protein>
<gene>
    <name evidence="2" type="ORF">PQU98_07910</name>
</gene>
<keyword evidence="3" id="KW-1185">Reference proteome</keyword>
<evidence type="ECO:0000256" key="1">
    <source>
        <dbReference type="SAM" id="SignalP"/>
    </source>
</evidence>
<dbReference type="PANTHER" id="PTHR40590:SF1">
    <property type="entry name" value="CYTOPLASMIC PROTEIN"/>
    <property type="match status" value="1"/>
</dbReference>
<feature type="chain" id="PRO_5045764560" evidence="1">
    <location>
        <begin position="27"/>
        <end position="298"/>
    </location>
</feature>
<dbReference type="RefSeq" id="WP_272744356.1">
    <property type="nucleotide sequence ID" value="NZ_JAQQKV010000001.1"/>
</dbReference>
<name>A0ABT5HII8_9CAUL</name>
<dbReference type="InterPro" id="IPR047111">
    <property type="entry name" value="YbaP-like"/>
</dbReference>